<dbReference type="PANTHER" id="PTHR36138:SF13">
    <property type="entry name" value="OS04G0604500 PROTEIN"/>
    <property type="match status" value="1"/>
</dbReference>
<feature type="region of interest" description="Disordered" evidence="1">
    <location>
        <begin position="102"/>
        <end position="125"/>
    </location>
</feature>
<sequence>MASSPPEKGKELPPPAAAEAAGEGSKKTVTVRMSQSQIDLFMSFNVQPDQEEEEDEADDPQMKEIDAVIAKFEKELLEESRMVKEQYQQKGYVEYEADATLFKSQAPPRARRRRARRHGVIKKKP</sequence>
<evidence type="ECO:0000256" key="1">
    <source>
        <dbReference type="SAM" id="MobiDB-lite"/>
    </source>
</evidence>
<protein>
    <submittedName>
        <fullName evidence="2">Uncharacterized protein</fullName>
    </submittedName>
</protein>
<proteinExistence type="predicted"/>
<dbReference type="HOGENOM" id="CLU_1995898_0_0_1"/>
<dbReference type="AlphaFoldDB" id="A0A0D9XUK9"/>
<feature type="region of interest" description="Disordered" evidence="1">
    <location>
        <begin position="1"/>
        <end position="32"/>
    </location>
</feature>
<accession>A0A0D9XUK9</accession>
<dbReference type="PANTHER" id="PTHR36138">
    <property type="entry name" value="EXPRESSED PROTEIN-RELATED"/>
    <property type="match status" value="1"/>
</dbReference>
<name>A0A0D9XUK9_9ORYZ</name>
<dbReference type="EnsemblPlants" id="LPERR11G17340.1">
    <property type="protein sequence ID" value="LPERR11G17340.1"/>
    <property type="gene ID" value="LPERR11G17340"/>
</dbReference>
<dbReference type="Proteomes" id="UP000032180">
    <property type="component" value="Chromosome 11"/>
</dbReference>
<reference evidence="2" key="3">
    <citation type="submission" date="2015-04" db="UniProtKB">
        <authorList>
            <consortium name="EnsemblPlants"/>
        </authorList>
    </citation>
    <scope>IDENTIFICATION</scope>
</reference>
<keyword evidence="3" id="KW-1185">Reference proteome</keyword>
<reference evidence="2 3" key="1">
    <citation type="submission" date="2012-08" db="EMBL/GenBank/DDBJ databases">
        <title>Oryza genome evolution.</title>
        <authorList>
            <person name="Wing R.A."/>
        </authorList>
    </citation>
    <scope>NUCLEOTIDE SEQUENCE</scope>
</reference>
<feature type="compositionally biased region" description="Basic residues" evidence="1">
    <location>
        <begin position="109"/>
        <end position="125"/>
    </location>
</feature>
<dbReference type="Gramene" id="LPERR11G17340.1">
    <property type="protein sequence ID" value="LPERR11G17340.1"/>
    <property type="gene ID" value="LPERR11G17340"/>
</dbReference>
<reference evidence="3" key="2">
    <citation type="submission" date="2013-12" db="EMBL/GenBank/DDBJ databases">
        <authorList>
            <person name="Yu Y."/>
            <person name="Lee S."/>
            <person name="de Baynast K."/>
            <person name="Wissotski M."/>
            <person name="Liu L."/>
            <person name="Talag J."/>
            <person name="Goicoechea J."/>
            <person name="Angelova A."/>
            <person name="Jetty R."/>
            <person name="Kudrna D."/>
            <person name="Golser W."/>
            <person name="Rivera L."/>
            <person name="Zhang J."/>
            <person name="Wing R."/>
        </authorList>
    </citation>
    <scope>NUCLEOTIDE SEQUENCE</scope>
</reference>
<evidence type="ECO:0000313" key="2">
    <source>
        <dbReference type="EnsemblPlants" id="LPERR11G17340.1"/>
    </source>
</evidence>
<evidence type="ECO:0000313" key="3">
    <source>
        <dbReference type="Proteomes" id="UP000032180"/>
    </source>
</evidence>
<organism evidence="2 3">
    <name type="scientific">Leersia perrieri</name>
    <dbReference type="NCBI Taxonomy" id="77586"/>
    <lineage>
        <taxon>Eukaryota</taxon>
        <taxon>Viridiplantae</taxon>
        <taxon>Streptophyta</taxon>
        <taxon>Embryophyta</taxon>
        <taxon>Tracheophyta</taxon>
        <taxon>Spermatophyta</taxon>
        <taxon>Magnoliopsida</taxon>
        <taxon>Liliopsida</taxon>
        <taxon>Poales</taxon>
        <taxon>Poaceae</taxon>
        <taxon>BOP clade</taxon>
        <taxon>Oryzoideae</taxon>
        <taxon>Oryzeae</taxon>
        <taxon>Oryzinae</taxon>
        <taxon>Leersia</taxon>
    </lineage>
</organism>